<dbReference type="eggNOG" id="ENOG50319FH">
    <property type="taxonomic scope" value="Bacteria"/>
</dbReference>
<organism evidence="3 4">
    <name type="scientific">Pseudooceanicola atlanticus</name>
    <dbReference type="NCBI Taxonomy" id="1461694"/>
    <lineage>
        <taxon>Bacteria</taxon>
        <taxon>Pseudomonadati</taxon>
        <taxon>Pseudomonadota</taxon>
        <taxon>Alphaproteobacteria</taxon>
        <taxon>Rhodobacterales</taxon>
        <taxon>Paracoccaceae</taxon>
        <taxon>Pseudooceanicola</taxon>
    </lineage>
</organism>
<evidence type="ECO:0000259" key="2">
    <source>
        <dbReference type="Pfam" id="PF07578"/>
    </source>
</evidence>
<accession>A0A0A0EIG7</accession>
<dbReference type="Pfam" id="PF07578">
    <property type="entry name" value="LAB_N"/>
    <property type="match status" value="1"/>
</dbReference>
<comment type="caution">
    <text evidence="3">The sequence shown here is derived from an EMBL/GenBank/DDBJ whole genome shotgun (WGS) entry which is preliminary data.</text>
</comment>
<keyword evidence="4" id="KW-1185">Reference proteome</keyword>
<dbReference type="RefSeq" id="WP_043747808.1">
    <property type="nucleotide sequence ID" value="NZ_AQQX01000003.1"/>
</dbReference>
<protein>
    <recommendedName>
        <fullName evidence="2">Lipid A biosynthesis N-terminal domain-containing protein</fullName>
    </recommendedName>
</protein>
<dbReference type="Proteomes" id="UP000030004">
    <property type="component" value="Unassembled WGS sequence"/>
</dbReference>
<keyword evidence="1" id="KW-1133">Transmembrane helix</keyword>
<proteinExistence type="predicted"/>
<name>A0A0A0EIG7_9RHOB</name>
<evidence type="ECO:0000313" key="4">
    <source>
        <dbReference type="Proteomes" id="UP000030004"/>
    </source>
</evidence>
<feature type="transmembrane region" description="Helical" evidence="1">
    <location>
        <begin position="67"/>
        <end position="86"/>
    </location>
</feature>
<feature type="domain" description="Lipid A biosynthesis N-terminal" evidence="2">
    <location>
        <begin position="17"/>
        <end position="86"/>
    </location>
</feature>
<reference evidence="3 4" key="1">
    <citation type="journal article" date="2015" name="Antonie Van Leeuwenhoek">
        <title>Pseudooceanicola atlanticus gen. nov. sp. nov., isolated from surface seawater of the Atlantic Ocean and reclassification of Oceanicola batsensis, Oceanicola marinus, Oceanicola nitratireducens, Oceanicola nanhaiensis, Oceanicola antarcticus and Oceanicola flagellatus, as Pseudooceanicola batsensis comb. nov., Pseudooceanicola marinus comb. nov., Pseudooceanicola nitratireducens comb. nov., Pseudooceanicola nanhaiensis comb. nov., Pseudooceanicola antarcticus comb. nov., and Pseudooceanicola flagellatus comb. nov.</title>
        <authorList>
            <person name="Lai Q."/>
            <person name="Li G."/>
            <person name="Liu X."/>
            <person name="Du Y."/>
            <person name="Sun F."/>
            <person name="Shao Z."/>
        </authorList>
    </citation>
    <scope>NUCLEOTIDE SEQUENCE [LARGE SCALE GENOMIC DNA]</scope>
    <source>
        <strain evidence="3 4">22II-s11g</strain>
    </source>
</reference>
<dbReference type="InterPro" id="IPR011499">
    <property type="entry name" value="Lipid_A_biosynth_N"/>
</dbReference>
<evidence type="ECO:0000313" key="3">
    <source>
        <dbReference type="EMBL" id="KGM48962.1"/>
    </source>
</evidence>
<dbReference type="AlphaFoldDB" id="A0A0A0EIG7"/>
<evidence type="ECO:0000256" key="1">
    <source>
        <dbReference type="SAM" id="Phobius"/>
    </source>
</evidence>
<gene>
    <name evidence="3" type="ORF">ATO9_09695</name>
</gene>
<feature type="transmembrane region" description="Helical" evidence="1">
    <location>
        <begin position="12"/>
        <end position="31"/>
    </location>
</feature>
<dbReference type="GO" id="GO:0008915">
    <property type="term" value="F:lipid-A-disaccharide synthase activity"/>
    <property type="evidence" value="ECO:0007669"/>
    <property type="project" value="InterPro"/>
</dbReference>
<dbReference type="GO" id="GO:0009245">
    <property type="term" value="P:lipid A biosynthetic process"/>
    <property type="evidence" value="ECO:0007669"/>
    <property type="project" value="InterPro"/>
</dbReference>
<dbReference type="GO" id="GO:0016020">
    <property type="term" value="C:membrane"/>
    <property type="evidence" value="ECO:0007669"/>
    <property type="project" value="GOC"/>
</dbReference>
<sequence>MDQLTELFQIEWRQEIIGLFGGALFFGSWLLQAWESRKAGRSIVSPRFFMLRALASALLALEGARSGSFSIFAVMSATLLLMLYNLRLSLRAKPDA</sequence>
<keyword evidence="1" id="KW-0812">Transmembrane</keyword>
<keyword evidence="1" id="KW-0472">Membrane</keyword>
<dbReference type="EMBL" id="AQQX01000003">
    <property type="protein sequence ID" value="KGM48962.1"/>
    <property type="molecule type" value="Genomic_DNA"/>
</dbReference>